<keyword evidence="12" id="KW-0418">Kinase</keyword>
<evidence type="ECO:0000256" key="15">
    <source>
        <dbReference type="ARBA" id="ARBA00023242"/>
    </source>
</evidence>
<evidence type="ECO:0000256" key="4">
    <source>
        <dbReference type="ARBA" id="ARBA00006234"/>
    </source>
</evidence>
<evidence type="ECO:0000256" key="1">
    <source>
        <dbReference type="ARBA" id="ARBA00001946"/>
    </source>
</evidence>
<evidence type="ECO:0000259" key="23">
    <source>
        <dbReference type="PROSITE" id="PS50011"/>
    </source>
</evidence>
<dbReference type="GO" id="GO:0005634">
    <property type="term" value="C:nucleus"/>
    <property type="evidence" value="ECO:0007669"/>
    <property type="project" value="UniProtKB-SubCell"/>
</dbReference>
<dbReference type="PROSITE" id="PS00107">
    <property type="entry name" value="PROTEIN_KINASE_ATP"/>
    <property type="match status" value="1"/>
</dbReference>
<dbReference type="InterPro" id="IPR008271">
    <property type="entry name" value="Ser/Thr_kinase_AS"/>
</dbReference>
<proteinExistence type="inferred from homology"/>
<evidence type="ECO:0000256" key="16">
    <source>
        <dbReference type="ARBA" id="ARBA00047899"/>
    </source>
</evidence>
<keyword evidence="8" id="KW-0723">Serine/threonine-protein kinase</keyword>
<dbReference type="GO" id="GO:0046872">
    <property type="term" value="F:metal ion binding"/>
    <property type="evidence" value="ECO:0007669"/>
    <property type="project" value="UniProtKB-KW"/>
</dbReference>
<dbReference type="GO" id="GO:0005524">
    <property type="term" value="F:ATP binding"/>
    <property type="evidence" value="ECO:0007669"/>
    <property type="project" value="UniProtKB-UniRule"/>
</dbReference>
<organism evidence="24 25">
    <name type="scientific">Pristionchus fissidentatus</name>
    <dbReference type="NCBI Taxonomy" id="1538716"/>
    <lineage>
        <taxon>Eukaryota</taxon>
        <taxon>Metazoa</taxon>
        <taxon>Ecdysozoa</taxon>
        <taxon>Nematoda</taxon>
        <taxon>Chromadorea</taxon>
        <taxon>Rhabditida</taxon>
        <taxon>Rhabditina</taxon>
        <taxon>Diplogasteromorpha</taxon>
        <taxon>Diplogasteroidea</taxon>
        <taxon>Neodiplogasteridae</taxon>
        <taxon>Pristionchus</taxon>
    </lineage>
</organism>
<dbReference type="FunFam" id="3.30.200.20:FF:000003">
    <property type="entry name" value="Non-specific serine/threonine protein kinase"/>
    <property type="match status" value="1"/>
</dbReference>
<dbReference type="GO" id="GO:0000226">
    <property type="term" value="P:microtubule cytoskeleton organization"/>
    <property type="evidence" value="ECO:0007669"/>
    <property type="project" value="TreeGrafter"/>
</dbReference>
<comment type="subunit">
    <text evidence="19">Interacts with tax-6.</text>
</comment>
<dbReference type="Pfam" id="PF00069">
    <property type="entry name" value="Pkinase"/>
    <property type="match status" value="1"/>
</dbReference>
<evidence type="ECO:0000256" key="3">
    <source>
        <dbReference type="ARBA" id="ARBA00004496"/>
    </source>
</evidence>
<keyword evidence="9" id="KW-0808">Transferase</keyword>
<accession>A0AAV5WYE1</accession>
<dbReference type="PANTHER" id="PTHR24346:SF42">
    <property type="entry name" value="SERINE_THREONINE-PROTEIN KINASE SIK3"/>
    <property type="match status" value="1"/>
</dbReference>
<comment type="caution">
    <text evidence="24">The sequence shown here is derived from an EMBL/GenBank/DDBJ whole genome shotgun (WGS) entry which is preliminary data.</text>
</comment>
<feature type="compositionally biased region" description="Low complexity" evidence="22">
    <location>
        <begin position="402"/>
        <end position="414"/>
    </location>
</feature>
<evidence type="ECO:0000256" key="8">
    <source>
        <dbReference type="ARBA" id="ARBA00022527"/>
    </source>
</evidence>
<dbReference type="EC" id="2.7.11.1" evidence="5"/>
<dbReference type="EMBL" id="BTSY01000007">
    <property type="protein sequence ID" value="GMT36047.1"/>
    <property type="molecule type" value="Genomic_DNA"/>
</dbReference>
<feature type="binding site" evidence="21">
    <location>
        <position position="47"/>
    </location>
    <ligand>
        <name>ATP</name>
        <dbReference type="ChEBI" id="CHEBI:30616"/>
    </ligand>
</feature>
<dbReference type="GO" id="GO:0050321">
    <property type="term" value="F:tau-protein kinase activity"/>
    <property type="evidence" value="ECO:0007669"/>
    <property type="project" value="TreeGrafter"/>
</dbReference>
<feature type="region of interest" description="Disordered" evidence="22">
    <location>
        <begin position="365"/>
        <end position="416"/>
    </location>
</feature>
<feature type="region of interest" description="Disordered" evidence="22">
    <location>
        <begin position="735"/>
        <end position="757"/>
    </location>
</feature>
<evidence type="ECO:0000256" key="12">
    <source>
        <dbReference type="ARBA" id="ARBA00022777"/>
    </source>
</evidence>
<keyword evidence="25" id="KW-1185">Reference proteome</keyword>
<dbReference type="CDD" id="cd14003">
    <property type="entry name" value="STKc_AMPK-like"/>
    <property type="match status" value="1"/>
</dbReference>
<keyword evidence="6" id="KW-0217">Developmental protein</keyword>
<evidence type="ECO:0000256" key="10">
    <source>
        <dbReference type="ARBA" id="ARBA00022723"/>
    </source>
</evidence>
<dbReference type="SMART" id="SM00220">
    <property type="entry name" value="S_TKc"/>
    <property type="match status" value="1"/>
</dbReference>
<evidence type="ECO:0000256" key="5">
    <source>
        <dbReference type="ARBA" id="ARBA00012513"/>
    </source>
</evidence>
<feature type="region of interest" description="Disordered" evidence="22">
    <location>
        <begin position="556"/>
        <end position="608"/>
    </location>
</feature>
<feature type="non-terminal residue" evidence="24">
    <location>
        <position position="1"/>
    </location>
</feature>
<evidence type="ECO:0000256" key="20">
    <source>
        <dbReference type="ARBA" id="ARBA00069695"/>
    </source>
</evidence>
<dbReference type="GO" id="GO:0035556">
    <property type="term" value="P:intracellular signal transduction"/>
    <property type="evidence" value="ECO:0007669"/>
    <property type="project" value="TreeGrafter"/>
</dbReference>
<dbReference type="PANTHER" id="PTHR24346">
    <property type="entry name" value="MAP/MICROTUBULE AFFINITY-REGULATING KINASE"/>
    <property type="match status" value="1"/>
</dbReference>
<evidence type="ECO:0000256" key="11">
    <source>
        <dbReference type="ARBA" id="ARBA00022741"/>
    </source>
</evidence>
<gene>
    <name evidence="24" type="ORF">PFISCL1PPCAC_27344</name>
</gene>
<feature type="domain" description="Protein kinase" evidence="23">
    <location>
        <begin position="18"/>
        <end position="269"/>
    </location>
</feature>
<evidence type="ECO:0000256" key="22">
    <source>
        <dbReference type="SAM" id="MobiDB-lite"/>
    </source>
</evidence>
<feature type="compositionally biased region" description="Low complexity" evidence="22">
    <location>
        <begin position="746"/>
        <end position="757"/>
    </location>
</feature>
<keyword evidence="15" id="KW-0539">Nucleus</keyword>
<dbReference type="AlphaFoldDB" id="A0AAV5WYE1"/>
<reference evidence="24" key="1">
    <citation type="submission" date="2023-10" db="EMBL/GenBank/DDBJ databases">
        <title>Genome assembly of Pristionchus species.</title>
        <authorList>
            <person name="Yoshida K."/>
            <person name="Sommer R.J."/>
        </authorList>
    </citation>
    <scope>NUCLEOTIDE SEQUENCE</scope>
    <source>
        <strain evidence="24">RS5133</strain>
    </source>
</reference>
<dbReference type="GO" id="GO:0005737">
    <property type="term" value="C:cytoplasm"/>
    <property type="evidence" value="ECO:0007669"/>
    <property type="project" value="UniProtKB-SubCell"/>
</dbReference>
<evidence type="ECO:0000256" key="19">
    <source>
        <dbReference type="ARBA" id="ARBA00062956"/>
    </source>
</evidence>
<dbReference type="SUPFAM" id="SSF56112">
    <property type="entry name" value="Protein kinase-like (PK-like)"/>
    <property type="match status" value="1"/>
</dbReference>
<comment type="subcellular location">
    <subcellularLocation>
        <location evidence="3">Cytoplasm</location>
    </subcellularLocation>
    <subcellularLocation>
        <location evidence="2">Nucleus</location>
    </subcellularLocation>
</comment>
<keyword evidence="7" id="KW-0963">Cytoplasm</keyword>
<evidence type="ECO:0000256" key="17">
    <source>
        <dbReference type="ARBA" id="ARBA00048679"/>
    </source>
</evidence>
<keyword evidence="10" id="KW-0479">Metal-binding</keyword>
<evidence type="ECO:0000256" key="13">
    <source>
        <dbReference type="ARBA" id="ARBA00022840"/>
    </source>
</evidence>
<dbReference type="InterPro" id="IPR011009">
    <property type="entry name" value="Kinase-like_dom_sf"/>
</dbReference>
<evidence type="ECO:0000256" key="21">
    <source>
        <dbReference type="PROSITE-ProRule" id="PRU10141"/>
    </source>
</evidence>
<evidence type="ECO:0000313" key="25">
    <source>
        <dbReference type="Proteomes" id="UP001432322"/>
    </source>
</evidence>
<dbReference type="FunFam" id="1.10.510.10:FF:001295">
    <property type="entry name" value="Serine/threonine-protein kinase kin-29"/>
    <property type="match status" value="1"/>
</dbReference>
<keyword evidence="11 21" id="KW-0547">Nucleotide-binding</keyword>
<comment type="cofactor">
    <cofactor evidence="1">
        <name>Mg(2+)</name>
        <dbReference type="ChEBI" id="CHEBI:18420"/>
    </cofactor>
</comment>
<evidence type="ECO:0000256" key="6">
    <source>
        <dbReference type="ARBA" id="ARBA00022473"/>
    </source>
</evidence>
<protein>
    <recommendedName>
        <fullName evidence="20">Serine/threonine-protein kinase kin-29</fullName>
        <ecNumber evidence="5">2.7.11.1</ecNumber>
    </recommendedName>
</protein>
<evidence type="ECO:0000256" key="7">
    <source>
        <dbReference type="ARBA" id="ARBA00022490"/>
    </source>
</evidence>
<evidence type="ECO:0000256" key="2">
    <source>
        <dbReference type="ARBA" id="ARBA00004123"/>
    </source>
</evidence>
<dbReference type="PROSITE" id="PS00108">
    <property type="entry name" value="PROTEIN_KINASE_ST"/>
    <property type="match status" value="1"/>
</dbReference>
<evidence type="ECO:0000313" key="24">
    <source>
        <dbReference type="EMBL" id="GMT36047.1"/>
    </source>
</evidence>
<evidence type="ECO:0000256" key="9">
    <source>
        <dbReference type="ARBA" id="ARBA00022679"/>
    </source>
</evidence>
<dbReference type="PROSITE" id="PS50011">
    <property type="entry name" value="PROTEIN_KINASE_DOM"/>
    <property type="match status" value="1"/>
</dbReference>
<evidence type="ECO:0000256" key="18">
    <source>
        <dbReference type="ARBA" id="ARBA00053036"/>
    </source>
</evidence>
<sequence length="858" mass="94681">DDRKELRSRCRLRRIGSYVIGKAIGRGNFATVYLATHEVAKTKVAIKAIDTSVIEAENLLKIEREISIMKTLDHPHIVKMYEVLRSERFLYIVTEFCRGGELFETLVERGRITENDAKRWFHQACSAVFYCHERGIVHRDLKAENILLDKNGDVKIIDFGFANHFKSDTLLNTWCGSPPYAAPELLMGNEYDGSKADVWSLGVLLYILVTGGFPFPGDSVDKLKRSILSGQLRIPFWVSVECSDLLRKMLVIVPDARVSLSRVIAHRWLHGVGGATKQPMTINPALLMQSNEKRQRLNPTILCFLKQHAKYSEDQISEEVSTKNYESAVFPAYEILRDKLREKKKDCASLDCVEETARRGSRGSIISGKVNVEPDPPERIIPSQDLQMLNQSTDVEDDSDDSSTSNEGGSSSSFRIRRRRQLRNAVAVEDAMANTRRYSEQLLSPLFTQMPYNAALHHIAMQQAQLAILAQQAQLFAPFPGFMPGAAPQMPLFDVSKMLPVPNYERRASASEFPITQLMAGVMGMSSAQVNEQLMASTSKATTPTIEEEGRRYLAQRGGTKRNTVHAVGGSPLIGSPLAGGSPSSRHCKSPYQKSPATNGERRSSWASPTVTAQQLAYLDKAHRRVVGQGSSSGVNDIISMQKECLELGKLTLGLPSPSAFTPTGLHSPAELAQQIQQIQAIAPMISITDENNRTLNQPLGASSTFANLEAYGQQVAAANDYLYGQRPATVIGFARPSPAGNSNASTPERPSTSTSRETLNKAFIISVSADSVIHRIRSALEEESIPYEQSEMAFGEEKRMTRLSLSGIGIEIGVVSADTSDKSHIEFLCVGEDVEYCDNICSSLISHIRTFESQTVA</sequence>
<dbReference type="Proteomes" id="UP001432322">
    <property type="component" value="Unassembled WGS sequence"/>
</dbReference>
<comment type="similarity">
    <text evidence="4">Belongs to the protein kinase superfamily. CAMK Ser/Thr protein kinase family. SNF1 subfamily.</text>
</comment>
<comment type="catalytic activity">
    <reaction evidence="16">
        <text>L-threonyl-[protein] + ATP = O-phospho-L-threonyl-[protein] + ADP + H(+)</text>
        <dbReference type="Rhea" id="RHEA:46608"/>
        <dbReference type="Rhea" id="RHEA-COMP:11060"/>
        <dbReference type="Rhea" id="RHEA-COMP:11605"/>
        <dbReference type="ChEBI" id="CHEBI:15378"/>
        <dbReference type="ChEBI" id="CHEBI:30013"/>
        <dbReference type="ChEBI" id="CHEBI:30616"/>
        <dbReference type="ChEBI" id="CHEBI:61977"/>
        <dbReference type="ChEBI" id="CHEBI:456216"/>
        <dbReference type="EC" id="2.7.11.1"/>
    </reaction>
</comment>
<name>A0AAV5WYE1_9BILA</name>
<comment type="function">
    <text evidence="18">Regulates chemoreceptor expression by phosphorylating the hda-4 class II histone deacetylase (HDAC) and inhibiting the gene repression functions of hda-4 and the mef-2 transcription factor, enabling the correct sensing and transduction of food signals. Role in determining body size, the dauer decision and serotonin-mediated egg laying. May modulate the Sma/Mab pathway and regulates development in the later larval stages.</text>
</comment>
<comment type="catalytic activity">
    <reaction evidence="17">
        <text>L-seryl-[protein] + ATP = O-phospho-L-seryl-[protein] + ADP + H(+)</text>
        <dbReference type="Rhea" id="RHEA:17989"/>
        <dbReference type="Rhea" id="RHEA-COMP:9863"/>
        <dbReference type="Rhea" id="RHEA-COMP:11604"/>
        <dbReference type="ChEBI" id="CHEBI:15378"/>
        <dbReference type="ChEBI" id="CHEBI:29999"/>
        <dbReference type="ChEBI" id="CHEBI:30616"/>
        <dbReference type="ChEBI" id="CHEBI:83421"/>
        <dbReference type="ChEBI" id="CHEBI:456216"/>
        <dbReference type="EC" id="2.7.11.1"/>
    </reaction>
</comment>
<keyword evidence="14" id="KW-0460">Magnesium</keyword>
<dbReference type="InterPro" id="IPR000719">
    <property type="entry name" value="Prot_kinase_dom"/>
</dbReference>
<dbReference type="InterPro" id="IPR017441">
    <property type="entry name" value="Protein_kinase_ATP_BS"/>
</dbReference>
<dbReference type="Gene3D" id="1.10.510.10">
    <property type="entry name" value="Transferase(Phosphotransferase) domain 1"/>
    <property type="match status" value="1"/>
</dbReference>
<keyword evidence="13 21" id="KW-0067">ATP-binding</keyword>
<evidence type="ECO:0000256" key="14">
    <source>
        <dbReference type="ARBA" id="ARBA00022842"/>
    </source>
</evidence>